<accession>A0A212L221</accession>
<feature type="compositionally biased region" description="Basic and acidic residues" evidence="5">
    <location>
        <begin position="286"/>
        <end position="324"/>
    </location>
</feature>
<protein>
    <recommendedName>
        <fullName evidence="7">Ribosomal small subunit Rsm22</fullName>
    </recommendedName>
</protein>
<reference evidence="6" key="1">
    <citation type="submission" date="2016-08" db="EMBL/GenBank/DDBJ databases">
        <authorList>
            <person name="Seilhamer J.J."/>
        </authorList>
    </citation>
    <scope>NUCLEOTIDE SEQUENCE</scope>
    <source>
        <strain evidence="6">86-1</strain>
    </source>
</reference>
<feature type="compositionally biased region" description="Basic and acidic residues" evidence="5">
    <location>
        <begin position="155"/>
        <end position="205"/>
    </location>
</feature>
<dbReference type="InterPro" id="IPR015324">
    <property type="entry name" value="Ribosomal_Rsm22-like"/>
</dbReference>
<name>A0A212L221_9BACT</name>
<dbReference type="GO" id="GO:0046872">
    <property type="term" value="F:metal ion binding"/>
    <property type="evidence" value="ECO:0007669"/>
    <property type="project" value="UniProtKB-KW"/>
</dbReference>
<organism evidence="6">
    <name type="scientific">uncultured Desulfovibrio sp</name>
    <dbReference type="NCBI Taxonomy" id="167968"/>
    <lineage>
        <taxon>Bacteria</taxon>
        <taxon>Pseudomonadati</taxon>
        <taxon>Thermodesulfobacteriota</taxon>
        <taxon>Desulfovibrionia</taxon>
        <taxon>Desulfovibrionales</taxon>
        <taxon>Desulfovibrionaceae</taxon>
        <taxon>Desulfovibrio</taxon>
        <taxon>environmental samples</taxon>
    </lineage>
</organism>
<evidence type="ECO:0000256" key="2">
    <source>
        <dbReference type="ARBA" id="ARBA00022946"/>
    </source>
</evidence>
<dbReference type="GO" id="GO:0008168">
    <property type="term" value="F:methyltransferase activity"/>
    <property type="evidence" value="ECO:0007669"/>
    <property type="project" value="InterPro"/>
</dbReference>
<sequence>MSDQQKKKPRPDRSRNGEVSRDKPADRPAKRPADRDRTADRPGQDKGGEGHSRPDRAGAGKPGGSRSGRPGQDKGGEGHSRPDRAGAGKPGGSRSGRPGQDKGGEGHSRPDRAGAGKPGGSRSGRPGQDKGGEGHSRPDRAGAGKPGGSRSGRPGQDKGGEGHSRPDRAGAGKSYEDKGRPEKAWPEKSGAKKYEPKKYEQDKGRSGKTGSDKNWPGEGRDKSRGQDREQNRGRNRGQDRDRSWGQDAGKGRDNGPRPPHSGRPRSDAPRSGRGGASAEGWPDAKNAFDRADGQNRNRAGFNRDGRDRDSFSRDDFNRDRRESITARAPRPATAQSYAWKGAMPLFPPLTEEARVILDQLPEVLARVWPLSAAHRRSLPDDIARLSRLLTTERAALDRPYWGTPAFVSAYMYYFLPWNLVRLIRLLAAMPLPDPQAVAAQGGKALLIDTGSGPLTLPLALWLARPEWRQAPIQVLALDSSSQPLELGRSLLHEVAALTFHQPWQVQIVRAPLEQAARQAAPLLSGGQARPWLVSAANVLNELRFGKRSGRASTLDSYDEDDAPLMGRMDDPDAEGRAGSGQSADPDERPDDCREERLARFLDALAPLFRSHGRSATDGAEGQSSGPSLLFVEPGTRLGGSTIMDLRHLAVEGGLTALAPCPHQAACPLLGGQGGRTWCHFTFGSEDAPRWLEDLSADAGLGKSGLSLAPLLLSPVAAPEVAAGQEQGRKTSGSMKARVLTAPFAVPGLAGRGRYACAACGLLLLEDADGLPSGSLLEVQVPPDARRDAKSGARIVRRPGYGGASPAGHGYAHASPAAPAEGMPRPARPARRDAPARPDSRRPSSERDSGRPQRRGGKGGKKG</sequence>
<feature type="compositionally biased region" description="Basic and acidic residues" evidence="5">
    <location>
        <begin position="1"/>
        <end position="58"/>
    </location>
</feature>
<evidence type="ECO:0000256" key="1">
    <source>
        <dbReference type="ARBA" id="ARBA00022723"/>
    </source>
</evidence>
<dbReference type="EMBL" id="FMJC01000002">
    <property type="protein sequence ID" value="SCM71601.1"/>
    <property type="molecule type" value="Genomic_DNA"/>
</dbReference>
<evidence type="ECO:0000256" key="5">
    <source>
        <dbReference type="SAM" id="MobiDB-lite"/>
    </source>
</evidence>
<dbReference type="GO" id="GO:0006412">
    <property type="term" value="P:translation"/>
    <property type="evidence" value="ECO:0007669"/>
    <property type="project" value="InterPro"/>
</dbReference>
<dbReference type="AlphaFoldDB" id="A0A212L221"/>
<proteinExistence type="predicted"/>
<dbReference type="RefSeq" id="WP_179979815.1">
    <property type="nucleotide sequence ID" value="NZ_LT608333.1"/>
</dbReference>
<evidence type="ECO:0000256" key="3">
    <source>
        <dbReference type="ARBA" id="ARBA00023004"/>
    </source>
</evidence>
<keyword evidence="2" id="KW-0809">Transit peptide</keyword>
<feature type="compositionally biased region" description="Basic and acidic residues" evidence="5">
    <location>
        <begin position="218"/>
        <end position="255"/>
    </location>
</feature>
<feature type="compositionally biased region" description="Low complexity" evidence="5">
    <location>
        <begin position="815"/>
        <end position="824"/>
    </location>
</feature>
<keyword evidence="1" id="KW-0479">Metal-binding</keyword>
<feature type="compositionally biased region" description="Basic and acidic residues" evidence="5">
    <location>
        <begin position="99"/>
        <end position="114"/>
    </location>
</feature>
<feature type="region of interest" description="Disordered" evidence="5">
    <location>
        <begin position="772"/>
        <end position="862"/>
    </location>
</feature>
<feature type="compositionally biased region" description="Basic and acidic residues" evidence="5">
    <location>
        <begin position="829"/>
        <end position="850"/>
    </location>
</feature>
<gene>
    <name evidence="6" type="ORF">KL86DES1_20073</name>
</gene>
<feature type="compositionally biased region" description="Basic residues" evidence="5">
    <location>
        <begin position="851"/>
        <end position="862"/>
    </location>
</feature>
<evidence type="ECO:0000313" key="6">
    <source>
        <dbReference type="EMBL" id="SCM71601.1"/>
    </source>
</evidence>
<feature type="compositionally biased region" description="Basic and acidic residues" evidence="5">
    <location>
        <begin position="71"/>
        <end position="86"/>
    </location>
</feature>
<feature type="region of interest" description="Disordered" evidence="5">
    <location>
        <begin position="1"/>
        <end position="333"/>
    </location>
</feature>
<evidence type="ECO:0008006" key="7">
    <source>
        <dbReference type="Google" id="ProtNLM"/>
    </source>
</evidence>
<keyword evidence="4" id="KW-0411">Iron-sulfur</keyword>
<dbReference type="GO" id="GO:0051536">
    <property type="term" value="F:iron-sulfur cluster binding"/>
    <property type="evidence" value="ECO:0007669"/>
    <property type="project" value="UniProtKB-KW"/>
</dbReference>
<feature type="compositionally biased region" description="Basic and acidic residues" evidence="5">
    <location>
        <begin position="127"/>
        <end position="142"/>
    </location>
</feature>
<feature type="region of interest" description="Disordered" evidence="5">
    <location>
        <begin position="550"/>
        <end position="592"/>
    </location>
</feature>
<dbReference type="Pfam" id="PF09243">
    <property type="entry name" value="Rsm22"/>
    <property type="match status" value="1"/>
</dbReference>
<keyword evidence="3" id="KW-0408">Iron</keyword>
<evidence type="ECO:0000256" key="4">
    <source>
        <dbReference type="ARBA" id="ARBA00023014"/>
    </source>
</evidence>